<feature type="region of interest" description="Disordered" evidence="7">
    <location>
        <begin position="980"/>
        <end position="1080"/>
    </location>
</feature>
<name>A0ABP0B825_9PEZI</name>
<dbReference type="InterPro" id="IPR002048">
    <property type="entry name" value="EF_hand_dom"/>
</dbReference>
<dbReference type="SMART" id="SM00291">
    <property type="entry name" value="ZnF_ZZ"/>
    <property type="match status" value="1"/>
</dbReference>
<feature type="compositionally biased region" description="Basic and acidic residues" evidence="7">
    <location>
        <begin position="1030"/>
        <end position="1053"/>
    </location>
</feature>
<keyword evidence="8" id="KW-0812">Transmembrane</keyword>
<dbReference type="PROSITE" id="PS01357">
    <property type="entry name" value="ZF_ZZ_1"/>
    <property type="match status" value="1"/>
</dbReference>
<organism evidence="11 12">
    <name type="scientific">Sporothrix bragantina</name>
    <dbReference type="NCBI Taxonomy" id="671064"/>
    <lineage>
        <taxon>Eukaryota</taxon>
        <taxon>Fungi</taxon>
        <taxon>Dikarya</taxon>
        <taxon>Ascomycota</taxon>
        <taxon>Pezizomycotina</taxon>
        <taxon>Sordariomycetes</taxon>
        <taxon>Sordariomycetidae</taxon>
        <taxon>Ophiostomatales</taxon>
        <taxon>Ophiostomataceae</taxon>
        <taxon>Sporothrix</taxon>
    </lineage>
</organism>
<evidence type="ECO:0000259" key="10">
    <source>
        <dbReference type="PROSITE" id="PS50222"/>
    </source>
</evidence>
<feature type="compositionally biased region" description="Polar residues" evidence="7">
    <location>
        <begin position="987"/>
        <end position="1001"/>
    </location>
</feature>
<dbReference type="SMART" id="SM00054">
    <property type="entry name" value="EFh"/>
    <property type="match status" value="2"/>
</dbReference>
<dbReference type="Pfam" id="PF13499">
    <property type="entry name" value="EF-hand_7"/>
    <property type="match status" value="1"/>
</dbReference>
<keyword evidence="4" id="KW-0862">Zinc</keyword>
<dbReference type="EMBL" id="CAWUHC010000015">
    <property type="protein sequence ID" value="CAK7215763.1"/>
    <property type="molecule type" value="Genomic_DNA"/>
</dbReference>
<keyword evidence="5" id="KW-0106">Calcium</keyword>
<keyword evidence="8" id="KW-0472">Membrane</keyword>
<keyword evidence="2" id="KW-0677">Repeat</keyword>
<feature type="domain" description="ZZ-type" evidence="9">
    <location>
        <begin position="164"/>
        <end position="216"/>
    </location>
</feature>
<dbReference type="PROSITE" id="PS50135">
    <property type="entry name" value="ZF_ZZ_2"/>
    <property type="match status" value="1"/>
</dbReference>
<dbReference type="SUPFAM" id="SSF57850">
    <property type="entry name" value="RING/U-box"/>
    <property type="match status" value="1"/>
</dbReference>
<dbReference type="InterPro" id="IPR011992">
    <property type="entry name" value="EF-hand-dom_pair"/>
</dbReference>
<dbReference type="SUPFAM" id="SSF47473">
    <property type="entry name" value="EF-hand"/>
    <property type="match status" value="1"/>
</dbReference>
<evidence type="ECO:0000256" key="4">
    <source>
        <dbReference type="ARBA" id="ARBA00022833"/>
    </source>
</evidence>
<feature type="compositionally biased region" description="Low complexity" evidence="7">
    <location>
        <begin position="693"/>
        <end position="714"/>
    </location>
</feature>
<protein>
    <submittedName>
        <fullName evidence="11">Uncharacterized protein</fullName>
    </submittedName>
</protein>
<feature type="compositionally biased region" description="Low complexity" evidence="7">
    <location>
        <begin position="1055"/>
        <end position="1066"/>
    </location>
</feature>
<evidence type="ECO:0000256" key="5">
    <source>
        <dbReference type="ARBA" id="ARBA00022837"/>
    </source>
</evidence>
<dbReference type="PANTHER" id="PTHR23055">
    <property type="entry name" value="CALCIUM BINDING PROTEINS"/>
    <property type="match status" value="1"/>
</dbReference>
<dbReference type="CDD" id="cd02340">
    <property type="entry name" value="ZZ_NBR1_like"/>
    <property type="match status" value="1"/>
</dbReference>
<dbReference type="PROSITE" id="PS50222">
    <property type="entry name" value="EF_HAND_2"/>
    <property type="match status" value="1"/>
</dbReference>
<dbReference type="Gene3D" id="3.30.60.90">
    <property type="match status" value="1"/>
</dbReference>
<dbReference type="PANTHER" id="PTHR23055:SF187">
    <property type="entry name" value="EF HAND DOMAIN PROTEIN (AFU_ORTHOLOGUE AFUA_6G07310)"/>
    <property type="match status" value="1"/>
</dbReference>
<evidence type="ECO:0000256" key="2">
    <source>
        <dbReference type="ARBA" id="ARBA00022737"/>
    </source>
</evidence>
<keyword evidence="3 6" id="KW-0863">Zinc-finger</keyword>
<dbReference type="Proteomes" id="UP001642406">
    <property type="component" value="Unassembled WGS sequence"/>
</dbReference>
<dbReference type="InterPro" id="IPR000433">
    <property type="entry name" value="Znf_ZZ"/>
</dbReference>
<dbReference type="PROSITE" id="PS00018">
    <property type="entry name" value="EF_HAND_1"/>
    <property type="match status" value="1"/>
</dbReference>
<evidence type="ECO:0000259" key="9">
    <source>
        <dbReference type="PROSITE" id="PS50135"/>
    </source>
</evidence>
<evidence type="ECO:0000256" key="8">
    <source>
        <dbReference type="SAM" id="Phobius"/>
    </source>
</evidence>
<comment type="caution">
    <text evidence="11">The sequence shown here is derived from an EMBL/GenBank/DDBJ whole genome shotgun (WGS) entry which is preliminary data.</text>
</comment>
<accession>A0ABP0B825</accession>
<keyword evidence="12" id="KW-1185">Reference proteome</keyword>
<feature type="region of interest" description="Disordered" evidence="7">
    <location>
        <begin position="540"/>
        <end position="586"/>
    </location>
</feature>
<feature type="compositionally biased region" description="Basic and acidic residues" evidence="7">
    <location>
        <begin position="860"/>
        <end position="869"/>
    </location>
</feature>
<evidence type="ECO:0000313" key="12">
    <source>
        <dbReference type="Proteomes" id="UP001642406"/>
    </source>
</evidence>
<proteinExistence type="predicted"/>
<feature type="compositionally biased region" description="Acidic residues" evidence="7">
    <location>
        <begin position="1018"/>
        <end position="1029"/>
    </location>
</feature>
<keyword evidence="8" id="KW-1133">Transmembrane helix</keyword>
<feature type="region of interest" description="Disordered" evidence="7">
    <location>
        <begin position="93"/>
        <end position="125"/>
    </location>
</feature>
<dbReference type="CDD" id="cd00051">
    <property type="entry name" value="EFh"/>
    <property type="match status" value="1"/>
</dbReference>
<sequence>MESSSSPAISPLLRPRVISAVIITATAVVSIGVGIWYQSWQQSRADADNFPTGGGLHRRNALRRTRRTSFANGTAGDGDDSLALAPPTDENAVNTLNNVRPLNNNEGGAGGGEDRDVTVVDDGEEDPWLDDVPSSNAVQRVGHNIVNLLFRVSEDNARRSAYVHRGCACNACGIVPIRGIRYRCANCADFDLCETCESQGLHIKTHIFYKVKVPAPPFGPRQMQPVWYTGDPDGFLRGLPKSLMARLSRETGFERQELEAFWEQWTYMANTEWRDDPDGLGLAMDRKTFERCLVPSGGYRHAAPNLIHDRMFAFYDTNNDGLIGFSEFLHGLSYRKRKDKLRKIFEGYDTDRDGLVNRRDFLRFFRAYYVLYKQMHKDILEGLDDQVMSSIETHQLVGNRQPISSFFGREGRLPHADIRRMMGGKYIDHALGEVRVADGVDGVVAEDRPDMADREELLSLLHTRSEIRISSEGIFEERYYTSGDNSGDEHDEGPAVVNYWDALLNPPRTVQELPSLLIGQRDTSGPSDDIFVSTEHNEYEHGDDSAAMGLAGPEEQPTTTPAGEDHDHDDGTAVADIEAPETTPRATRSSFYVSGRGEGVSQLDASTLEQQEAITNNPRVRNNVYRAPTVGQMAAREEAFVRAHLSKAAKVTARRKLHNRWMRRQFYLEEEEGANPPAGWTEDKDILGSAADTAGKAEAGASSSSSKNTSSLANIPVSERDAGREVLYQVMQQAFNELLDILFLKKENLAIEAAQTRRRRDKFRHLYENLDVSVSSNNGGSKDKAKAKAAAVNKPLADMSLNEMLAHAGYEVIGDVPGEDEPANAGANAESAEVETTEPDASAPAETAAVEDMPEDEAEKDGGAARDVEDANVDSGPATQDTTTAESEADAHDESATGSPSANILIALDDVPEISLTPVAPEALAVAVAAENSHVRHDRTMPQFRPNSEADYLAMLQADLDIPSQVQSQDASLNAVSTAATVATSSEGRSSPGTTTPSMEETSAAIIADGEETKPGEEEADESEGDADEEKPIESKDKGKGKEEDARDVRDAQDTQDAATDALATAADDDNDDKTEPDHATLVRWKRLDLAEREAEARGGWGKLSYDEFEDIFKQEELSSNRLDYLGSWIDFCIP</sequence>
<evidence type="ECO:0000256" key="1">
    <source>
        <dbReference type="ARBA" id="ARBA00022723"/>
    </source>
</evidence>
<feature type="region of interest" description="Disordered" evidence="7">
    <location>
        <begin position="814"/>
        <end position="900"/>
    </location>
</feature>
<dbReference type="InterPro" id="IPR028846">
    <property type="entry name" value="Recoverin"/>
</dbReference>
<dbReference type="Gene3D" id="1.10.238.10">
    <property type="entry name" value="EF-hand"/>
    <property type="match status" value="1"/>
</dbReference>
<evidence type="ECO:0000313" key="11">
    <source>
        <dbReference type="EMBL" id="CAK7215763.1"/>
    </source>
</evidence>
<dbReference type="InterPro" id="IPR043145">
    <property type="entry name" value="Znf_ZZ_sf"/>
</dbReference>
<gene>
    <name evidence="11" type="ORF">SBRCBS47491_002594</name>
</gene>
<dbReference type="InterPro" id="IPR018247">
    <property type="entry name" value="EF_Hand_1_Ca_BS"/>
</dbReference>
<dbReference type="Pfam" id="PF00569">
    <property type="entry name" value="ZZ"/>
    <property type="match status" value="1"/>
</dbReference>
<feature type="transmembrane region" description="Helical" evidence="8">
    <location>
        <begin position="17"/>
        <end position="37"/>
    </location>
</feature>
<evidence type="ECO:0000256" key="6">
    <source>
        <dbReference type="PROSITE-ProRule" id="PRU00228"/>
    </source>
</evidence>
<feature type="domain" description="EF-hand" evidence="10">
    <location>
        <begin position="336"/>
        <end position="371"/>
    </location>
</feature>
<keyword evidence="1" id="KW-0479">Metal-binding</keyword>
<feature type="region of interest" description="Disordered" evidence="7">
    <location>
        <begin position="693"/>
        <end position="716"/>
    </location>
</feature>
<feature type="compositionally biased region" description="Low complexity" evidence="7">
    <location>
        <begin position="93"/>
        <end position="106"/>
    </location>
</feature>
<evidence type="ECO:0000256" key="3">
    <source>
        <dbReference type="ARBA" id="ARBA00022771"/>
    </source>
</evidence>
<evidence type="ECO:0000256" key="7">
    <source>
        <dbReference type="SAM" id="MobiDB-lite"/>
    </source>
</evidence>
<reference evidence="11 12" key="1">
    <citation type="submission" date="2024-01" db="EMBL/GenBank/DDBJ databases">
        <authorList>
            <person name="Allen C."/>
            <person name="Tagirdzhanova G."/>
        </authorList>
    </citation>
    <scope>NUCLEOTIDE SEQUENCE [LARGE SCALE GENOMIC DNA]</scope>
</reference>